<name>A0ACB8U5M1_9APHY</name>
<evidence type="ECO:0000313" key="2">
    <source>
        <dbReference type="Proteomes" id="UP001055072"/>
    </source>
</evidence>
<accession>A0ACB8U5M1</accession>
<sequence>MSLKRPRSDSDSADDTNRSCSKRVNDESDDPLSRLFRLSDFTSLNLSQDVISQFSAIAEILLNEVQLQITSAQASQTSTKTPAPDVGNYKLLEVEFYLWKDGSHEDPFTHGSEQQKHSGRWYFHRAPTKATGTSSSFGSRKATAAGGYRGGTRKGLDLTFGSPMVQRPTSKVASHYFPTPQNESARNKTPALQAVDIRGGILLRTMRRVSDNKVISGPSLLVDEILRVSGASSIATLVNEMLSSDTMAWSSPSRANSTRTSLQLVPITKTTLSSNQPKTHIYSSPRIGLDLSHSSIPVPTAAADTERTLKHPRLSFLARPYRYFVHPELLTANGRGHTFYGVYRSLTTSEEHSETKLKRELVRVTDLKPNTVDKYLKEYLESVKEGCIKDFIGQKGKGAGSNPVTALSMFGTLKLNGL</sequence>
<evidence type="ECO:0000313" key="1">
    <source>
        <dbReference type="EMBL" id="KAI0089672.1"/>
    </source>
</evidence>
<keyword evidence="2" id="KW-1185">Reference proteome</keyword>
<gene>
    <name evidence="1" type="ORF">BDY19DRAFT_993243</name>
</gene>
<dbReference type="EMBL" id="MU274910">
    <property type="protein sequence ID" value="KAI0089672.1"/>
    <property type="molecule type" value="Genomic_DNA"/>
</dbReference>
<proteinExistence type="predicted"/>
<reference evidence="1" key="1">
    <citation type="journal article" date="2021" name="Environ. Microbiol.">
        <title>Gene family expansions and transcriptome signatures uncover fungal adaptations to wood decay.</title>
        <authorList>
            <person name="Hage H."/>
            <person name="Miyauchi S."/>
            <person name="Viragh M."/>
            <person name="Drula E."/>
            <person name="Min B."/>
            <person name="Chaduli D."/>
            <person name="Navarro D."/>
            <person name="Favel A."/>
            <person name="Norest M."/>
            <person name="Lesage-Meessen L."/>
            <person name="Balint B."/>
            <person name="Merenyi Z."/>
            <person name="de Eugenio L."/>
            <person name="Morin E."/>
            <person name="Martinez A.T."/>
            <person name="Baldrian P."/>
            <person name="Stursova M."/>
            <person name="Martinez M.J."/>
            <person name="Novotny C."/>
            <person name="Magnuson J.K."/>
            <person name="Spatafora J.W."/>
            <person name="Maurice S."/>
            <person name="Pangilinan J."/>
            <person name="Andreopoulos W."/>
            <person name="LaButti K."/>
            <person name="Hundley H."/>
            <person name="Na H."/>
            <person name="Kuo A."/>
            <person name="Barry K."/>
            <person name="Lipzen A."/>
            <person name="Henrissat B."/>
            <person name="Riley R."/>
            <person name="Ahrendt S."/>
            <person name="Nagy L.G."/>
            <person name="Grigoriev I.V."/>
            <person name="Martin F."/>
            <person name="Rosso M.N."/>
        </authorList>
    </citation>
    <scope>NUCLEOTIDE SEQUENCE</scope>
    <source>
        <strain evidence="1">CBS 384.51</strain>
    </source>
</reference>
<protein>
    <submittedName>
        <fullName evidence="1">Uncharacterized protein</fullName>
    </submittedName>
</protein>
<organism evidence="1 2">
    <name type="scientific">Irpex rosettiformis</name>
    <dbReference type="NCBI Taxonomy" id="378272"/>
    <lineage>
        <taxon>Eukaryota</taxon>
        <taxon>Fungi</taxon>
        <taxon>Dikarya</taxon>
        <taxon>Basidiomycota</taxon>
        <taxon>Agaricomycotina</taxon>
        <taxon>Agaricomycetes</taxon>
        <taxon>Polyporales</taxon>
        <taxon>Irpicaceae</taxon>
        <taxon>Irpex</taxon>
    </lineage>
</organism>
<dbReference type="Proteomes" id="UP001055072">
    <property type="component" value="Unassembled WGS sequence"/>
</dbReference>
<comment type="caution">
    <text evidence="1">The sequence shown here is derived from an EMBL/GenBank/DDBJ whole genome shotgun (WGS) entry which is preliminary data.</text>
</comment>